<sequence>MFSQRSELDKKSDYVEEDMNEFDKKELNTNFQFSNLQLKNLIKSVVDGINDTKTKNSNSNKSKKTKSKTKEKFSAEVPSFLLKFSEKNEAKIINNFRNQAVAKNENPNKLLKYLILNTLTSESTFKYYSALKNDIYYSLRKAVYTSLSPFYLRLEENNIVFQHKHDLINSKLNLILNLLLEILTKSQFDIDKNKLDDLFIFNDLKQKQEQEYILLKKKNQTRKKEIYESYKNYLLTEQVNQIINDEDQLIARPTSLRKIKSILNELYEPNSASLEQSNEVEKKTHDENININQSRDENLNLEQNQDENINLVKQDEQASQKGQEEIWNAKTKD</sequence>
<dbReference type="AlphaFoldDB" id="A0A223M9F7"/>
<evidence type="ECO:0000313" key="1">
    <source>
        <dbReference type="EMBL" id="ASU14199.1"/>
    </source>
</evidence>
<proteinExistence type="predicted"/>
<name>A0A223M9F7_MESHO</name>
<protein>
    <recommendedName>
        <fullName evidence="3">ICEF Integrative Conjugal Element-II</fullName>
    </recommendedName>
</protein>
<evidence type="ECO:0008006" key="3">
    <source>
        <dbReference type="Google" id="ProtNLM"/>
    </source>
</evidence>
<dbReference type="Proteomes" id="UP000215452">
    <property type="component" value="Chromosome"/>
</dbReference>
<evidence type="ECO:0000313" key="2">
    <source>
        <dbReference type="Proteomes" id="UP000215452"/>
    </source>
</evidence>
<organism evidence="1 2">
    <name type="scientific">Mesomycoplasma hyopneumoniae</name>
    <name type="common">Mycoplasma hyopneumoniae</name>
    <dbReference type="NCBI Taxonomy" id="2099"/>
    <lineage>
        <taxon>Bacteria</taxon>
        <taxon>Bacillati</taxon>
        <taxon>Mycoplasmatota</taxon>
        <taxon>Mycoplasmoidales</taxon>
        <taxon>Metamycoplasmataceae</taxon>
        <taxon>Mesomycoplasma</taxon>
    </lineage>
</organism>
<reference evidence="1 2" key="1">
    <citation type="submission" date="2017-08" db="EMBL/GenBank/DDBJ databases">
        <title>The complete genome sequence of a Mycoplasma hyopneumoniae isolate in Korea.</title>
        <authorList>
            <person name="Han J."/>
            <person name="Lee N."/>
        </authorList>
    </citation>
    <scope>NUCLEOTIDE SEQUENCE [LARGE SCALE GENOMIC DNA]</scope>
    <source>
        <strain evidence="1 2">KM014</strain>
    </source>
</reference>
<dbReference type="NCBIfam" id="NF045893">
    <property type="entry name" value="ICE_Mbov_0398"/>
    <property type="match status" value="1"/>
</dbReference>
<gene>
    <name evidence="1" type="ORF">CIB43_00288</name>
</gene>
<dbReference type="EMBL" id="CP022714">
    <property type="protein sequence ID" value="ASU14199.1"/>
    <property type="molecule type" value="Genomic_DNA"/>
</dbReference>
<accession>A0A223M9F7</accession>